<dbReference type="Gene3D" id="3.60.21.10">
    <property type="match status" value="1"/>
</dbReference>
<dbReference type="Pfam" id="PF00149">
    <property type="entry name" value="Metallophos"/>
    <property type="match status" value="1"/>
</dbReference>
<dbReference type="InterPro" id="IPR029052">
    <property type="entry name" value="Metallo-depent_PP-like"/>
</dbReference>
<dbReference type="SUPFAM" id="SSF56300">
    <property type="entry name" value="Metallo-dependent phosphatases"/>
    <property type="match status" value="1"/>
</dbReference>
<evidence type="ECO:0000259" key="1">
    <source>
        <dbReference type="Pfam" id="PF00149"/>
    </source>
</evidence>
<dbReference type="RefSeq" id="WP_377474694.1">
    <property type="nucleotide sequence ID" value="NZ_JBHLWN010000121.1"/>
</dbReference>
<reference evidence="2 3" key="1">
    <citation type="submission" date="2024-09" db="EMBL/GenBank/DDBJ databases">
        <authorList>
            <person name="Sun Q."/>
            <person name="Mori K."/>
        </authorList>
    </citation>
    <scope>NUCLEOTIDE SEQUENCE [LARGE SCALE GENOMIC DNA]</scope>
    <source>
        <strain evidence="2 3">CCM 7759</strain>
    </source>
</reference>
<evidence type="ECO:0000313" key="2">
    <source>
        <dbReference type="EMBL" id="MFC0216474.1"/>
    </source>
</evidence>
<sequence>MAEEKIRFSRRTFLKRAGLGLLSAGALGALDAGLERFWVHTRELKLPVRGLPEPFKGWRIVQFSDTHFGFHYDGEHFRNVVRIINGHNPDIVFFTGDLIDREWLNTPSSKVLPALQELHTPRGGKWAVLGNHDYAARQEAIELLRQAGFRVLINANGFVEEQGQRICIAGTDEYMFGRFDMKKTLEGKAANDCVLLLAHEPDLADISATYGVNAQFSGHSHGGQIRKPFSQPFFTPELGKKYTDGLYSVGDRKMPLYVNRGIGTSFLPIRMFCRPEVTLFHLM</sequence>
<dbReference type="InterPro" id="IPR006311">
    <property type="entry name" value="TAT_signal"/>
</dbReference>
<dbReference type="PANTHER" id="PTHR31302:SF25">
    <property type="entry name" value="PHOSPHOESTERASE"/>
    <property type="match status" value="1"/>
</dbReference>
<evidence type="ECO:0000313" key="3">
    <source>
        <dbReference type="Proteomes" id="UP001589776"/>
    </source>
</evidence>
<dbReference type="InterPro" id="IPR004843">
    <property type="entry name" value="Calcineurin-like_PHP"/>
</dbReference>
<organism evidence="2 3">
    <name type="scientific">Paenibacillus chartarius</name>
    <dbReference type="NCBI Taxonomy" id="747481"/>
    <lineage>
        <taxon>Bacteria</taxon>
        <taxon>Bacillati</taxon>
        <taxon>Bacillota</taxon>
        <taxon>Bacilli</taxon>
        <taxon>Bacillales</taxon>
        <taxon>Paenibacillaceae</taxon>
        <taxon>Paenibacillus</taxon>
    </lineage>
</organism>
<name>A0ABV6DUY7_9BACL</name>
<dbReference type="InterPro" id="IPR051158">
    <property type="entry name" value="Metallophosphoesterase_sf"/>
</dbReference>
<feature type="domain" description="Calcineurin-like phosphoesterase" evidence="1">
    <location>
        <begin position="59"/>
        <end position="222"/>
    </location>
</feature>
<proteinExistence type="predicted"/>
<dbReference type="CDD" id="cd07385">
    <property type="entry name" value="MPP_YkuE_C"/>
    <property type="match status" value="1"/>
</dbReference>
<dbReference type="Proteomes" id="UP001589776">
    <property type="component" value="Unassembled WGS sequence"/>
</dbReference>
<comment type="caution">
    <text evidence="2">The sequence shown here is derived from an EMBL/GenBank/DDBJ whole genome shotgun (WGS) entry which is preliminary data.</text>
</comment>
<keyword evidence="3" id="KW-1185">Reference proteome</keyword>
<dbReference type="PANTHER" id="PTHR31302">
    <property type="entry name" value="TRANSMEMBRANE PROTEIN WITH METALLOPHOSPHOESTERASE DOMAIN-RELATED"/>
    <property type="match status" value="1"/>
</dbReference>
<dbReference type="EMBL" id="JBHLWN010000121">
    <property type="protein sequence ID" value="MFC0216474.1"/>
    <property type="molecule type" value="Genomic_DNA"/>
</dbReference>
<accession>A0ABV6DUY7</accession>
<protein>
    <submittedName>
        <fullName evidence="2">Metallophosphoesterase</fullName>
    </submittedName>
</protein>
<gene>
    <name evidence="2" type="ORF">ACFFK0_29175</name>
</gene>
<dbReference type="PROSITE" id="PS51318">
    <property type="entry name" value="TAT"/>
    <property type="match status" value="1"/>
</dbReference>